<gene>
    <name evidence="2" type="ORF">ABZ510_29920</name>
</gene>
<sequence>MAPLRAATPPATSTQTLVIRALIRVGDKRPEPAALPRTPQLPPAGWYPDDNGQLRWFDGQAWTAFRKPPDQH</sequence>
<accession>A0ABV2WYU6</accession>
<name>A0ABV2WYU6_9NOCA</name>
<keyword evidence="3" id="KW-1185">Reference proteome</keyword>
<protein>
    <submittedName>
        <fullName evidence="2">DUF2510 domain-containing protein</fullName>
    </submittedName>
</protein>
<dbReference type="Proteomes" id="UP001550628">
    <property type="component" value="Unassembled WGS sequence"/>
</dbReference>
<dbReference type="Pfam" id="PF10708">
    <property type="entry name" value="DUF2510"/>
    <property type="match status" value="1"/>
</dbReference>
<feature type="domain" description="DUF2510" evidence="1">
    <location>
        <begin position="44"/>
        <end position="71"/>
    </location>
</feature>
<proteinExistence type="predicted"/>
<evidence type="ECO:0000259" key="1">
    <source>
        <dbReference type="Pfam" id="PF10708"/>
    </source>
</evidence>
<evidence type="ECO:0000313" key="3">
    <source>
        <dbReference type="Proteomes" id="UP001550628"/>
    </source>
</evidence>
<evidence type="ECO:0000313" key="2">
    <source>
        <dbReference type="EMBL" id="MEU1956057.1"/>
    </source>
</evidence>
<dbReference type="RefSeq" id="WP_356959499.1">
    <property type="nucleotide sequence ID" value="NZ_JBEYBD010000029.1"/>
</dbReference>
<reference evidence="2 3" key="1">
    <citation type="submission" date="2024-06" db="EMBL/GenBank/DDBJ databases">
        <title>The Natural Products Discovery Center: Release of the First 8490 Sequenced Strains for Exploring Actinobacteria Biosynthetic Diversity.</title>
        <authorList>
            <person name="Kalkreuter E."/>
            <person name="Kautsar S.A."/>
            <person name="Yang D."/>
            <person name="Bader C.D."/>
            <person name="Teijaro C.N."/>
            <person name="Fluegel L."/>
            <person name="Davis C.M."/>
            <person name="Simpson J.R."/>
            <person name="Lauterbach L."/>
            <person name="Steele A.D."/>
            <person name="Gui C."/>
            <person name="Meng S."/>
            <person name="Li G."/>
            <person name="Viehrig K."/>
            <person name="Ye F."/>
            <person name="Su P."/>
            <person name="Kiefer A.F."/>
            <person name="Nichols A."/>
            <person name="Cepeda A.J."/>
            <person name="Yan W."/>
            <person name="Fan B."/>
            <person name="Jiang Y."/>
            <person name="Adhikari A."/>
            <person name="Zheng C.-J."/>
            <person name="Schuster L."/>
            <person name="Cowan T.M."/>
            <person name="Smanski M.J."/>
            <person name="Chevrette M.G."/>
            <person name="De Carvalho L.P.S."/>
            <person name="Shen B."/>
        </authorList>
    </citation>
    <scope>NUCLEOTIDE SEQUENCE [LARGE SCALE GENOMIC DNA]</scope>
    <source>
        <strain evidence="2 3">NPDC019708</strain>
    </source>
</reference>
<organism evidence="2 3">
    <name type="scientific">Nocardia rhamnosiphila</name>
    <dbReference type="NCBI Taxonomy" id="426716"/>
    <lineage>
        <taxon>Bacteria</taxon>
        <taxon>Bacillati</taxon>
        <taxon>Actinomycetota</taxon>
        <taxon>Actinomycetes</taxon>
        <taxon>Mycobacteriales</taxon>
        <taxon>Nocardiaceae</taxon>
        <taxon>Nocardia</taxon>
    </lineage>
</organism>
<dbReference type="EMBL" id="JBEYBF010000032">
    <property type="protein sequence ID" value="MEU1956057.1"/>
    <property type="molecule type" value="Genomic_DNA"/>
</dbReference>
<comment type="caution">
    <text evidence="2">The sequence shown here is derived from an EMBL/GenBank/DDBJ whole genome shotgun (WGS) entry which is preliminary data.</text>
</comment>
<dbReference type="InterPro" id="IPR018929">
    <property type="entry name" value="DUF2510"/>
</dbReference>